<dbReference type="PRINTS" id="PR00463">
    <property type="entry name" value="EP450I"/>
</dbReference>
<dbReference type="Gene3D" id="1.10.630.10">
    <property type="entry name" value="Cytochrome P450"/>
    <property type="match status" value="1"/>
</dbReference>
<reference evidence="9" key="1">
    <citation type="submission" date="2023-06" db="EMBL/GenBank/DDBJ databases">
        <authorList>
            <person name="Delattre M."/>
        </authorList>
    </citation>
    <scope>NUCLEOTIDE SEQUENCE</scope>
    <source>
        <strain evidence="9">AF72</strain>
    </source>
</reference>
<feature type="binding site" description="axial binding residue" evidence="7">
    <location>
        <position position="439"/>
    </location>
    <ligand>
        <name>heme</name>
        <dbReference type="ChEBI" id="CHEBI:30413"/>
    </ligand>
    <ligandPart>
        <name>Fe</name>
        <dbReference type="ChEBI" id="CHEBI:18248"/>
    </ligandPart>
</feature>
<dbReference type="EMBL" id="CATQJA010002659">
    <property type="protein sequence ID" value="CAJ0580416.1"/>
    <property type="molecule type" value="Genomic_DNA"/>
</dbReference>
<keyword evidence="3 7" id="KW-0479">Metal-binding</keyword>
<evidence type="ECO:0000256" key="5">
    <source>
        <dbReference type="ARBA" id="ARBA00023004"/>
    </source>
</evidence>
<accession>A0AA36D472</accession>
<sequence>MILLLSIIGLAAFLFHQFYWRRRGFPPGPVPLPFVGNMLEVIWKQPGYDAYLDWEKKYGPIVTYYMGTKRIVAITSYEMMKKYIVQQGDKFSDREHFQGFNDMYRGGNYGIIESDGQLWRDQRRFAISTLRDFGMGKNLMQIRVLEEVDYMFARVEKAGMKLSAKELLNIAVGNIVNGIIFGYRFDETTLPQFWNIRRIVQKQQQEMPSFIAIILWPPFRHFPYFRDSWKRLQGYRDDLFGYFNAQIETHRKEMDFDAEESQCMAEVYLKEQRKHQNEPDQGGFSDIQLRNIVFDIWLAGLDTTVTTLQWGLNFCFNHPELRVFEKMHEELDRVVGRNRKVEMNDRNQLHYCNAVIAETQRFLNLVPQNLMRIAGEDVNIEGYLIPKGTVVIPQISCVLFNEELFPEPRKFKPERFINEDGTFKKVPELVPFSIGKRQCAGEGLARLELFLFFTNLVHKYELSVDELPKMERTFKTITEIPEFDLTFKERF</sequence>
<dbReference type="FunFam" id="1.10.630.10:FF:000036">
    <property type="entry name" value="CYtochrome P450 family"/>
    <property type="match status" value="1"/>
</dbReference>
<dbReference type="GO" id="GO:0020037">
    <property type="term" value="F:heme binding"/>
    <property type="evidence" value="ECO:0007669"/>
    <property type="project" value="InterPro"/>
</dbReference>
<evidence type="ECO:0000256" key="7">
    <source>
        <dbReference type="PIRSR" id="PIRSR602401-1"/>
    </source>
</evidence>
<evidence type="ECO:0000256" key="3">
    <source>
        <dbReference type="ARBA" id="ARBA00022723"/>
    </source>
</evidence>
<keyword evidence="5 7" id="KW-0408">Iron</keyword>
<evidence type="ECO:0000256" key="1">
    <source>
        <dbReference type="ARBA" id="ARBA00001971"/>
    </source>
</evidence>
<dbReference type="InterPro" id="IPR001128">
    <property type="entry name" value="Cyt_P450"/>
</dbReference>
<proteinExistence type="inferred from homology"/>
<name>A0AA36D472_9BILA</name>
<dbReference type="Proteomes" id="UP001177023">
    <property type="component" value="Unassembled WGS sequence"/>
</dbReference>
<evidence type="ECO:0000256" key="4">
    <source>
        <dbReference type="ARBA" id="ARBA00023002"/>
    </source>
</evidence>
<keyword evidence="10" id="KW-1185">Reference proteome</keyword>
<dbReference type="PRINTS" id="PR00385">
    <property type="entry name" value="P450"/>
</dbReference>
<organism evidence="9 10">
    <name type="scientific">Mesorhabditis spiculigera</name>
    <dbReference type="NCBI Taxonomy" id="96644"/>
    <lineage>
        <taxon>Eukaryota</taxon>
        <taxon>Metazoa</taxon>
        <taxon>Ecdysozoa</taxon>
        <taxon>Nematoda</taxon>
        <taxon>Chromadorea</taxon>
        <taxon>Rhabditida</taxon>
        <taxon>Rhabditina</taxon>
        <taxon>Rhabditomorpha</taxon>
        <taxon>Rhabditoidea</taxon>
        <taxon>Rhabditidae</taxon>
        <taxon>Mesorhabditinae</taxon>
        <taxon>Mesorhabditis</taxon>
    </lineage>
</organism>
<comment type="similarity">
    <text evidence="2 8">Belongs to the cytochrome P450 family.</text>
</comment>
<dbReference type="InterPro" id="IPR036396">
    <property type="entry name" value="Cyt_P450_sf"/>
</dbReference>
<dbReference type="GO" id="GO:0005506">
    <property type="term" value="F:iron ion binding"/>
    <property type="evidence" value="ECO:0007669"/>
    <property type="project" value="InterPro"/>
</dbReference>
<dbReference type="InterPro" id="IPR050182">
    <property type="entry name" value="Cytochrome_P450_fam2"/>
</dbReference>
<evidence type="ECO:0000256" key="6">
    <source>
        <dbReference type="ARBA" id="ARBA00023033"/>
    </source>
</evidence>
<evidence type="ECO:0008006" key="11">
    <source>
        <dbReference type="Google" id="ProtNLM"/>
    </source>
</evidence>
<dbReference type="AlphaFoldDB" id="A0AA36D472"/>
<dbReference type="SUPFAM" id="SSF48264">
    <property type="entry name" value="Cytochrome P450"/>
    <property type="match status" value="1"/>
</dbReference>
<dbReference type="GO" id="GO:0006082">
    <property type="term" value="P:organic acid metabolic process"/>
    <property type="evidence" value="ECO:0007669"/>
    <property type="project" value="TreeGrafter"/>
</dbReference>
<evidence type="ECO:0000256" key="2">
    <source>
        <dbReference type="ARBA" id="ARBA00010617"/>
    </source>
</evidence>
<dbReference type="PANTHER" id="PTHR24300:SF375">
    <property type="entry name" value="CYTOCHROME P450 FAMILY"/>
    <property type="match status" value="1"/>
</dbReference>
<evidence type="ECO:0000256" key="8">
    <source>
        <dbReference type="RuleBase" id="RU000461"/>
    </source>
</evidence>
<evidence type="ECO:0000313" key="9">
    <source>
        <dbReference type="EMBL" id="CAJ0580416.1"/>
    </source>
</evidence>
<dbReference type="GO" id="GO:0016712">
    <property type="term" value="F:oxidoreductase activity, acting on paired donors, with incorporation or reduction of molecular oxygen, reduced flavin or flavoprotein as one donor, and incorporation of one atom of oxygen"/>
    <property type="evidence" value="ECO:0007669"/>
    <property type="project" value="TreeGrafter"/>
</dbReference>
<dbReference type="GO" id="GO:0006805">
    <property type="term" value="P:xenobiotic metabolic process"/>
    <property type="evidence" value="ECO:0007669"/>
    <property type="project" value="TreeGrafter"/>
</dbReference>
<feature type="non-terminal residue" evidence="9">
    <location>
        <position position="491"/>
    </location>
</feature>
<dbReference type="GO" id="GO:0005737">
    <property type="term" value="C:cytoplasm"/>
    <property type="evidence" value="ECO:0007669"/>
    <property type="project" value="TreeGrafter"/>
</dbReference>
<keyword evidence="7 8" id="KW-0349">Heme</keyword>
<gene>
    <name evidence="9" type="ORF">MSPICULIGERA_LOCUS18614</name>
</gene>
<protein>
    <recommendedName>
        <fullName evidence="11">Cytochrome P450</fullName>
    </recommendedName>
</protein>
<evidence type="ECO:0000313" key="10">
    <source>
        <dbReference type="Proteomes" id="UP001177023"/>
    </source>
</evidence>
<keyword evidence="6 8" id="KW-0503">Monooxygenase</keyword>
<comment type="cofactor">
    <cofactor evidence="1 7">
        <name>heme</name>
        <dbReference type="ChEBI" id="CHEBI:30413"/>
    </cofactor>
</comment>
<dbReference type="PANTHER" id="PTHR24300">
    <property type="entry name" value="CYTOCHROME P450 508A4-RELATED"/>
    <property type="match status" value="1"/>
</dbReference>
<dbReference type="Pfam" id="PF00067">
    <property type="entry name" value="p450"/>
    <property type="match status" value="1"/>
</dbReference>
<keyword evidence="4 8" id="KW-0560">Oxidoreductase</keyword>
<dbReference type="InterPro" id="IPR017972">
    <property type="entry name" value="Cyt_P450_CS"/>
</dbReference>
<dbReference type="CDD" id="cd20617">
    <property type="entry name" value="CYP1_2-like"/>
    <property type="match status" value="1"/>
</dbReference>
<comment type="caution">
    <text evidence="9">The sequence shown here is derived from an EMBL/GenBank/DDBJ whole genome shotgun (WGS) entry which is preliminary data.</text>
</comment>
<dbReference type="InterPro" id="IPR002401">
    <property type="entry name" value="Cyt_P450_E_grp-I"/>
</dbReference>
<dbReference type="PROSITE" id="PS00086">
    <property type="entry name" value="CYTOCHROME_P450"/>
    <property type="match status" value="1"/>
</dbReference>